<keyword evidence="2" id="KW-0812">Transmembrane</keyword>
<feature type="region of interest" description="Disordered" evidence="1">
    <location>
        <begin position="1"/>
        <end position="170"/>
    </location>
</feature>
<feature type="compositionally biased region" description="Low complexity" evidence="1">
    <location>
        <begin position="58"/>
        <end position="78"/>
    </location>
</feature>
<organism evidence="3 4">
    <name type="scientific">Actinokineospora globicatena</name>
    <dbReference type="NCBI Taxonomy" id="103729"/>
    <lineage>
        <taxon>Bacteria</taxon>
        <taxon>Bacillati</taxon>
        <taxon>Actinomycetota</taxon>
        <taxon>Actinomycetes</taxon>
        <taxon>Pseudonocardiales</taxon>
        <taxon>Pseudonocardiaceae</taxon>
        <taxon>Actinokineospora</taxon>
    </lineage>
</organism>
<gene>
    <name evidence="3" type="ORF">Aglo03_58490</name>
</gene>
<feature type="compositionally biased region" description="Low complexity" evidence="1">
    <location>
        <begin position="125"/>
        <end position="158"/>
    </location>
</feature>
<dbReference type="AlphaFoldDB" id="A0A9W6QR55"/>
<evidence type="ECO:0000256" key="2">
    <source>
        <dbReference type="SAM" id="Phobius"/>
    </source>
</evidence>
<comment type="caution">
    <text evidence="3">The sequence shown here is derived from an EMBL/GenBank/DDBJ whole genome shotgun (WGS) entry which is preliminary data.</text>
</comment>
<accession>A0A9W6QR55</accession>
<keyword evidence="2" id="KW-1133">Transmembrane helix</keyword>
<reference evidence="3" key="1">
    <citation type="submission" date="2023-02" db="EMBL/GenBank/DDBJ databases">
        <title>Actinokineospora globicatena NBRC 15670.</title>
        <authorList>
            <person name="Ichikawa N."/>
            <person name="Sato H."/>
            <person name="Tonouchi N."/>
        </authorList>
    </citation>
    <scope>NUCLEOTIDE SEQUENCE</scope>
    <source>
        <strain evidence="3">NBRC 15670</strain>
    </source>
</reference>
<proteinExistence type="predicted"/>
<keyword evidence="4" id="KW-1185">Reference proteome</keyword>
<protein>
    <recommendedName>
        <fullName evidence="5">DUF4878 domain-containing protein</fullName>
    </recommendedName>
</protein>
<keyword evidence="2" id="KW-0472">Membrane</keyword>
<dbReference type="EMBL" id="BSSD01000011">
    <property type="protein sequence ID" value="GLW95033.1"/>
    <property type="molecule type" value="Genomic_DNA"/>
</dbReference>
<feature type="compositionally biased region" description="Low complexity" evidence="1">
    <location>
        <begin position="91"/>
        <end position="108"/>
    </location>
</feature>
<feature type="transmembrane region" description="Helical" evidence="2">
    <location>
        <begin position="179"/>
        <end position="199"/>
    </location>
</feature>
<dbReference type="RefSeq" id="WP_285612925.1">
    <property type="nucleotide sequence ID" value="NZ_BSSD01000011.1"/>
</dbReference>
<name>A0A9W6QR55_9PSEU</name>
<dbReference type="Proteomes" id="UP001165042">
    <property type="component" value="Unassembled WGS sequence"/>
</dbReference>
<evidence type="ECO:0000313" key="3">
    <source>
        <dbReference type="EMBL" id="GLW95033.1"/>
    </source>
</evidence>
<evidence type="ECO:0000313" key="4">
    <source>
        <dbReference type="Proteomes" id="UP001165042"/>
    </source>
</evidence>
<feature type="compositionally biased region" description="Gly residues" evidence="1">
    <location>
        <begin position="159"/>
        <end position="168"/>
    </location>
</feature>
<evidence type="ECO:0008006" key="5">
    <source>
        <dbReference type="Google" id="ProtNLM"/>
    </source>
</evidence>
<sequence length="299" mass="31238">MTQPPHDPHAGQPQEPGQHPDQGGYQQAFPGQTQFLPAGAFPGPEQNPPPAQDPYATPGTHGAPGQQPAPGQYGQSGPHAAQPPGYSANFPQSGQQVPGQPGADPAAGGQFGGGQYPAQPGGGQYPQEQFQQQYPQGAYGQQPAQFPQAGGYPQQPGGYPQGPYGGPTYGPVRRSPMPWVLAGGGLVVIGIIVTLILVLSGDGTGSPRGTTEAFIDAVKSRDAEAFNRLMCDEDGKTTQKEIDEDRDVQITDTSVTNVTESGDTAVGEFSATIGGRSTKVRLQLKKRDDVWCVDRIGRG</sequence>
<feature type="compositionally biased region" description="Gly residues" evidence="1">
    <location>
        <begin position="109"/>
        <end position="124"/>
    </location>
</feature>
<evidence type="ECO:0000256" key="1">
    <source>
        <dbReference type="SAM" id="MobiDB-lite"/>
    </source>
</evidence>